<name>A0A1B6FJA3_9HEMI</name>
<protein>
    <submittedName>
        <fullName evidence="1">Uncharacterized protein</fullName>
    </submittedName>
</protein>
<feature type="non-terminal residue" evidence="1">
    <location>
        <position position="1"/>
    </location>
</feature>
<gene>
    <name evidence="1" type="ORF">g.45594</name>
</gene>
<reference evidence="1" key="1">
    <citation type="submission" date="2015-11" db="EMBL/GenBank/DDBJ databases">
        <title>De novo transcriptome assembly of four potential Pierce s Disease insect vectors from Arizona vineyards.</title>
        <authorList>
            <person name="Tassone E.E."/>
        </authorList>
    </citation>
    <scope>NUCLEOTIDE SEQUENCE</scope>
</reference>
<dbReference type="AlphaFoldDB" id="A0A1B6FJA3"/>
<evidence type="ECO:0000313" key="1">
    <source>
        <dbReference type="EMBL" id="JAS50282.1"/>
    </source>
</evidence>
<proteinExistence type="predicted"/>
<sequence length="112" mass="13025">EKSKAQGQQKTAKLCVKMKLSNSPPLNSKLKRNDEDYEDFFLNHISFYKEHMKKHYGYTETGVDPIQINHELPHTIQNQLQMPTAPAINQPLLQDIDTDHFLGLRAKIKEHK</sequence>
<dbReference type="EMBL" id="GECZ01019487">
    <property type="protein sequence ID" value="JAS50282.1"/>
    <property type="molecule type" value="Transcribed_RNA"/>
</dbReference>
<accession>A0A1B6FJA3</accession>
<organism evidence="1">
    <name type="scientific">Cuerna arida</name>
    <dbReference type="NCBI Taxonomy" id="1464854"/>
    <lineage>
        <taxon>Eukaryota</taxon>
        <taxon>Metazoa</taxon>
        <taxon>Ecdysozoa</taxon>
        <taxon>Arthropoda</taxon>
        <taxon>Hexapoda</taxon>
        <taxon>Insecta</taxon>
        <taxon>Pterygota</taxon>
        <taxon>Neoptera</taxon>
        <taxon>Paraneoptera</taxon>
        <taxon>Hemiptera</taxon>
        <taxon>Auchenorrhyncha</taxon>
        <taxon>Membracoidea</taxon>
        <taxon>Cicadellidae</taxon>
        <taxon>Cicadellinae</taxon>
        <taxon>Proconiini</taxon>
        <taxon>Cuerna</taxon>
    </lineage>
</organism>